<organism evidence="6 7">
    <name type="scientific">Rhodovulum sulfidophilum</name>
    <name type="common">Rhodobacter sulfidophilus</name>
    <dbReference type="NCBI Taxonomy" id="35806"/>
    <lineage>
        <taxon>Bacteria</taxon>
        <taxon>Pseudomonadati</taxon>
        <taxon>Pseudomonadota</taxon>
        <taxon>Alphaproteobacteria</taxon>
        <taxon>Rhodobacterales</taxon>
        <taxon>Paracoccaceae</taxon>
        <taxon>Rhodovulum</taxon>
    </lineage>
</organism>
<gene>
    <name evidence="6" type="ORF">DI556_01895</name>
</gene>
<evidence type="ECO:0000256" key="2">
    <source>
        <dbReference type="ARBA" id="ARBA00023015"/>
    </source>
</evidence>
<evidence type="ECO:0000256" key="1">
    <source>
        <dbReference type="ARBA" id="ARBA00007227"/>
    </source>
</evidence>
<name>A0A2W5NFY8_RHOSU</name>
<dbReference type="PIRSF" id="PIRSF019251">
    <property type="entry name" value="Rv0465c"/>
    <property type="match status" value="1"/>
</dbReference>
<reference evidence="6 7" key="1">
    <citation type="submission" date="2017-08" db="EMBL/GenBank/DDBJ databases">
        <title>Infants hospitalized years apart are colonized by the same room-sourced microbial strains.</title>
        <authorList>
            <person name="Brooks B."/>
            <person name="Olm M.R."/>
            <person name="Firek B.A."/>
            <person name="Baker R."/>
            <person name="Thomas B.C."/>
            <person name="Morowitz M.J."/>
            <person name="Banfield J.F."/>
        </authorList>
    </citation>
    <scope>NUCLEOTIDE SEQUENCE [LARGE SCALE GENOMIC DNA]</scope>
    <source>
        <strain evidence="6">S2_005_002_R2_34</strain>
    </source>
</reference>
<dbReference type="InterPro" id="IPR010359">
    <property type="entry name" value="IrrE_HExxH"/>
</dbReference>
<dbReference type="EMBL" id="QFPW01000001">
    <property type="protein sequence ID" value="PZQ52431.1"/>
    <property type="molecule type" value="Genomic_DNA"/>
</dbReference>
<dbReference type="PANTHER" id="PTHR46797:SF23">
    <property type="entry name" value="HTH-TYPE TRANSCRIPTIONAL REGULATOR SUTR"/>
    <property type="match status" value="1"/>
</dbReference>
<dbReference type="InterPro" id="IPR018653">
    <property type="entry name" value="ScfR_C"/>
</dbReference>
<dbReference type="InterPro" id="IPR001387">
    <property type="entry name" value="Cro/C1-type_HTH"/>
</dbReference>
<keyword evidence="3" id="KW-0238">DNA-binding</keyword>
<dbReference type="SMART" id="SM00530">
    <property type="entry name" value="HTH_XRE"/>
    <property type="match status" value="1"/>
</dbReference>
<dbReference type="Gene3D" id="1.10.260.40">
    <property type="entry name" value="lambda repressor-like DNA-binding domains"/>
    <property type="match status" value="1"/>
</dbReference>
<evidence type="ECO:0000313" key="6">
    <source>
        <dbReference type="EMBL" id="PZQ52431.1"/>
    </source>
</evidence>
<keyword evidence="4" id="KW-0804">Transcription</keyword>
<dbReference type="Pfam" id="PF13560">
    <property type="entry name" value="HTH_31"/>
    <property type="match status" value="1"/>
</dbReference>
<evidence type="ECO:0000313" key="7">
    <source>
        <dbReference type="Proteomes" id="UP000249185"/>
    </source>
</evidence>
<feature type="domain" description="HTH cro/C1-type" evidence="5">
    <location>
        <begin position="10"/>
        <end position="64"/>
    </location>
</feature>
<keyword evidence="2" id="KW-0805">Transcription regulation</keyword>
<dbReference type="AlphaFoldDB" id="A0A2W5NFY8"/>
<protein>
    <submittedName>
        <fullName evidence="6">XRE family transcriptional regulator</fullName>
    </submittedName>
</protein>
<dbReference type="GO" id="GO:0003677">
    <property type="term" value="F:DNA binding"/>
    <property type="evidence" value="ECO:0007669"/>
    <property type="project" value="UniProtKB-KW"/>
</dbReference>
<evidence type="ECO:0000259" key="5">
    <source>
        <dbReference type="PROSITE" id="PS50943"/>
    </source>
</evidence>
<comment type="similarity">
    <text evidence="1">Belongs to the short-chain fatty acyl-CoA assimilation regulator (ScfR) family.</text>
</comment>
<dbReference type="CDD" id="cd00093">
    <property type="entry name" value="HTH_XRE"/>
    <property type="match status" value="1"/>
</dbReference>
<dbReference type="Proteomes" id="UP000249185">
    <property type="component" value="Unassembled WGS sequence"/>
</dbReference>
<dbReference type="SUPFAM" id="SSF47413">
    <property type="entry name" value="lambda repressor-like DNA-binding domains"/>
    <property type="match status" value="1"/>
</dbReference>
<sequence>MHKTFVGPRLRRLRTDRGETQTQMARNLGISAAYVNLLENNQRSVSVQVMLRLFETYGVDWRDIAEDETTTVLADLRAMTQDPIFESCRPDLSQLRASLVHCPTLATAFLKLHSLYRSASEQLLSIGDAEPGESTVLVTTAPETSVHNFFRRNRNYFRELEEAADAFWEGTVPEADEIYSYLKFRLRKSLGLSVRMVAVEDLPHTLRRYDERVGEIQLSMALDHPNRVFQLAHMYGLLALGPVLDQTLGRSEMTGERELGRCRVELCNYFAAAALMPYDAFLAEARASKYDMDHLATRFGVSFEQACHRATTLNREGAQGVPFFFLRIDKAGNVSKRFNATDFHLAEFGGACPRLDIHTAFRVPGRIMPQFVEMPDQSQYFTFSRTVDRPSFERHSQDNRLAVTLGCTVEHATEICYAEDYNVDGRTRLTPIGINCRVCPRQNCDQRAYQATIVSQPVDAMRRGATRFDS</sequence>
<dbReference type="PROSITE" id="PS50943">
    <property type="entry name" value="HTH_CROC1"/>
    <property type="match status" value="1"/>
</dbReference>
<accession>A0A2W5NFY8</accession>
<dbReference type="Pfam" id="PF09856">
    <property type="entry name" value="ScfRs"/>
    <property type="match status" value="1"/>
</dbReference>
<evidence type="ECO:0000256" key="4">
    <source>
        <dbReference type="ARBA" id="ARBA00023163"/>
    </source>
</evidence>
<dbReference type="InterPro" id="IPR010982">
    <property type="entry name" value="Lambda_DNA-bd_dom_sf"/>
</dbReference>
<dbReference type="GO" id="GO:0005829">
    <property type="term" value="C:cytosol"/>
    <property type="evidence" value="ECO:0007669"/>
    <property type="project" value="TreeGrafter"/>
</dbReference>
<evidence type="ECO:0000256" key="3">
    <source>
        <dbReference type="ARBA" id="ARBA00023125"/>
    </source>
</evidence>
<dbReference type="InterPro" id="IPR026281">
    <property type="entry name" value="HTH_RamB"/>
</dbReference>
<proteinExistence type="inferred from homology"/>
<comment type="caution">
    <text evidence="6">The sequence shown here is derived from an EMBL/GenBank/DDBJ whole genome shotgun (WGS) entry which is preliminary data.</text>
</comment>
<dbReference type="InterPro" id="IPR050807">
    <property type="entry name" value="TransReg_Diox_bact_type"/>
</dbReference>
<dbReference type="PANTHER" id="PTHR46797">
    <property type="entry name" value="HTH-TYPE TRANSCRIPTIONAL REGULATOR"/>
    <property type="match status" value="1"/>
</dbReference>
<dbReference type="GO" id="GO:0003700">
    <property type="term" value="F:DNA-binding transcription factor activity"/>
    <property type="evidence" value="ECO:0007669"/>
    <property type="project" value="TreeGrafter"/>
</dbReference>
<dbReference type="Pfam" id="PF06114">
    <property type="entry name" value="Peptidase_M78"/>
    <property type="match status" value="1"/>
</dbReference>